<keyword evidence="2" id="KW-1185">Reference proteome</keyword>
<dbReference type="EMBL" id="AEQN01000004">
    <property type="protein sequence ID" value="EFV02831.1"/>
    <property type="molecule type" value="Genomic_DNA"/>
</dbReference>
<reference evidence="1 2" key="1">
    <citation type="submission" date="2010-12" db="EMBL/GenBank/DDBJ databases">
        <authorList>
            <person name="Muzny D."/>
            <person name="Qin X."/>
            <person name="Deng J."/>
            <person name="Jiang H."/>
            <person name="Liu Y."/>
            <person name="Qu J."/>
            <person name="Song X.-Z."/>
            <person name="Zhang L."/>
            <person name="Thornton R."/>
            <person name="Coyle M."/>
            <person name="Francisco L."/>
            <person name="Jackson L."/>
            <person name="Javaid M."/>
            <person name="Korchina V."/>
            <person name="Kovar C."/>
            <person name="Mata R."/>
            <person name="Mathew T."/>
            <person name="Ngo R."/>
            <person name="Nguyen L."/>
            <person name="Nguyen N."/>
            <person name="Okwuonu G."/>
            <person name="Ongeri F."/>
            <person name="Pham C."/>
            <person name="Simmons D."/>
            <person name="Wilczek-Boney K."/>
            <person name="Hale W."/>
            <person name="Jakkamsetti A."/>
            <person name="Pham P."/>
            <person name="Ruth R."/>
            <person name="San Lucas F."/>
            <person name="Warren J."/>
            <person name="Zhang J."/>
            <person name="Zhao Z."/>
            <person name="Zhou C."/>
            <person name="Zhu D."/>
            <person name="Lee S."/>
            <person name="Bess C."/>
            <person name="Blankenburg K."/>
            <person name="Forbes L."/>
            <person name="Fu Q."/>
            <person name="Gubbala S."/>
            <person name="Hirani K."/>
            <person name="Jayaseelan J.C."/>
            <person name="Lara F."/>
            <person name="Munidasa M."/>
            <person name="Palculict T."/>
            <person name="Patil S."/>
            <person name="Pu L.-L."/>
            <person name="Saada N."/>
            <person name="Tang L."/>
            <person name="Weissenberger G."/>
            <person name="Zhu Y."/>
            <person name="Hemphill L."/>
            <person name="Shang Y."/>
            <person name="Youmans B."/>
            <person name="Ayvaz T."/>
            <person name="Ross M."/>
            <person name="Santibanez J."/>
            <person name="Aqrawi P."/>
            <person name="Gross S."/>
            <person name="Joshi V."/>
            <person name="Fowler G."/>
            <person name="Nazareth L."/>
            <person name="Reid J."/>
            <person name="Worley K."/>
            <person name="Petrosino J."/>
            <person name="Highlander S."/>
            <person name="Gibbs R."/>
        </authorList>
    </citation>
    <scope>NUCLEOTIDE SEQUENCE [LARGE SCALE GENOMIC DNA]</scope>
    <source>
        <strain evidence="1 2">ATCC 23263</strain>
    </source>
</reference>
<evidence type="ECO:0000313" key="1">
    <source>
        <dbReference type="EMBL" id="EFV02831.1"/>
    </source>
</evidence>
<dbReference type="HOGENOM" id="CLU_111455_0_0_9"/>
<gene>
    <name evidence="1" type="ORF">HMP0721_0113</name>
</gene>
<proteinExistence type="predicted"/>
<dbReference type="RefSeq" id="WP_006597531.1">
    <property type="nucleotide sequence ID" value="NZ_GL622359.1"/>
</dbReference>
<dbReference type="eggNOG" id="ENOG50322UQ">
    <property type="taxonomic scope" value="Bacteria"/>
</dbReference>
<dbReference type="AlphaFoldDB" id="E6MDN1"/>
<dbReference type="STRING" id="887929.HMP0721_0113"/>
<accession>E6MDN1</accession>
<protein>
    <submittedName>
        <fullName evidence="1">Uncharacterized protein</fullName>
    </submittedName>
</protein>
<comment type="caution">
    <text evidence="1">The sequence shown here is derived from an EMBL/GenBank/DDBJ whole genome shotgun (WGS) entry which is preliminary data.</text>
</comment>
<dbReference type="Proteomes" id="UP000004754">
    <property type="component" value="Unassembled WGS sequence"/>
</dbReference>
<organism evidence="1 2">
    <name type="scientific">Pseudoramibacter alactolyticus ATCC 23263</name>
    <dbReference type="NCBI Taxonomy" id="887929"/>
    <lineage>
        <taxon>Bacteria</taxon>
        <taxon>Bacillati</taxon>
        <taxon>Bacillota</taxon>
        <taxon>Clostridia</taxon>
        <taxon>Eubacteriales</taxon>
        <taxon>Eubacteriaceae</taxon>
        <taxon>Pseudoramibacter</taxon>
    </lineage>
</organism>
<evidence type="ECO:0000313" key="2">
    <source>
        <dbReference type="Proteomes" id="UP000004754"/>
    </source>
</evidence>
<sequence length="200" mass="21340">MSAQLGPIHHRMYQKIRFQEALIDQLIALAEANGWQTADGTPVTAYAGEPEAPLETIIDFANIHGWLSGRIADPERRYAALVTGLLAADAGRLAAIEAAAFAFGQRAAVAGESAPAVYQAVDARLLDGMPCDRAIAITENEADRVTWQVAADTHSPYWTEVGGDGKIYYKLRTALIAGMLSGSGWRLAEDDGTSAIVAAR</sequence>
<name>E6MDN1_9FIRM</name>
<dbReference type="OrthoDB" id="9777242at2"/>